<dbReference type="CDD" id="cd06222">
    <property type="entry name" value="RNase_H_like"/>
    <property type="match status" value="1"/>
</dbReference>
<sequence length="138" mass="15256">MAGYCPRYKCFVDAAVFSTTDFIGCGAVVEDLEGAFLGGYSGFQEGSANPTIAEAIALRNRLVFLQNRFPLAGCIYSDCQPLVNIVYSSCLDNSELCLVVLDWRSILHSRLDIHVKWIRRHSNVEAHALEQASICFAC</sequence>
<reference evidence="2 3" key="1">
    <citation type="journal article" date="2014" name="PLoS ONE">
        <title>Global Analysis of Gene Expression Profiles in Physic Nut (Jatropha curcas L.) Seedlings Exposed to Salt Stress.</title>
        <authorList>
            <person name="Zhang L."/>
            <person name="Zhang C."/>
            <person name="Wu P."/>
            <person name="Chen Y."/>
            <person name="Li M."/>
            <person name="Jiang H."/>
            <person name="Wu G."/>
        </authorList>
    </citation>
    <scope>NUCLEOTIDE SEQUENCE [LARGE SCALE GENOMIC DNA]</scope>
    <source>
        <strain evidence="3">cv. GZQX0401</strain>
        <tissue evidence="2">Young leaves</tissue>
    </source>
</reference>
<dbReference type="Pfam" id="PF13456">
    <property type="entry name" value="RVT_3"/>
    <property type="match status" value="1"/>
</dbReference>
<dbReference type="PANTHER" id="PTHR47074">
    <property type="entry name" value="BNAC02G40300D PROTEIN"/>
    <property type="match status" value="1"/>
</dbReference>
<dbReference type="InterPro" id="IPR052929">
    <property type="entry name" value="RNase_H-like_EbsB-rel"/>
</dbReference>
<keyword evidence="3" id="KW-1185">Reference proteome</keyword>
<dbReference type="EMBL" id="KK920209">
    <property type="protein sequence ID" value="KDP20045.1"/>
    <property type="molecule type" value="Genomic_DNA"/>
</dbReference>
<protein>
    <recommendedName>
        <fullName evidence="1">RNase H type-1 domain-containing protein</fullName>
    </recommendedName>
</protein>
<dbReference type="SUPFAM" id="SSF53098">
    <property type="entry name" value="Ribonuclease H-like"/>
    <property type="match status" value="1"/>
</dbReference>
<gene>
    <name evidence="2" type="ORF">JCGZ_05814</name>
</gene>
<dbReference type="PANTHER" id="PTHR47074:SF11">
    <property type="entry name" value="REVERSE TRANSCRIPTASE-LIKE PROTEIN"/>
    <property type="match status" value="1"/>
</dbReference>
<organism evidence="2 3">
    <name type="scientific">Jatropha curcas</name>
    <name type="common">Barbados nut</name>
    <dbReference type="NCBI Taxonomy" id="180498"/>
    <lineage>
        <taxon>Eukaryota</taxon>
        <taxon>Viridiplantae</taxon>
        <taxon>Streptophyta</taxon>
        <taxon>Embryophyta</taxon>
        <taxon>Tracheophyta</taxon>
        <taxon>Spermatophyta</taxon>
        <taxon>Magnoliopsida</taxon>
        <taxon>eudicotyledons</taxon>
        <taxon>Gunneridae</taxon>
        <taxon>Pentapetalae</taxon>
        <taxon>rosids</taxon>
        <taxon>fabids</taxon>
        <taxon>Malpighiales</taxon>
        <taxon>Euphorbiaceae</taxon>
        <taxon>Crotonoideae</taxon>
        <taxon>Jatropheae</taxon>
        <taxon>Jatropha</taxon>
    </lineage>
</organism>
<dbReference type="GO" id="GO:0004523">
    <property type="term" value="F:RNA-DNA hybrid ribonuclease activity"/>
    <property type="evidence" value="ECO:0007669"/>
    <property type="project" value="InterPro"/>
</dbReference>
<dbReference type="InterPro" id="IPR002156">
    <property type="entry name" value="RNaseH_domain"/>
</dbReference>
<dbReference type="InterPro" id="IPR036397">
    <property type="entry name" value="RNaseH_sf"/>
</dbReference>
<proteinExistence type="predicted"/>
<evidence type="ECO:0000259" key="1">
    <source>
        <dbReference type="Pfam" id="PF13456"/>
    </source>
</evidence>
<dbReference type="Proteomes" id="UP000027138">
    <property type="component" value="Unassembled WGS sequence"/>
</dbReference>
<dbReference type="AlphaFoldDB" id="A0A067JJ83"/>
<dbReference type="GO" id="GO:0003676">
    <property type="term" value="F:nucleic acid binding"/>
    <property type="evidence" value="ECO:0007669"/>
    <property type="project" value="InterPro"/>
</dbReference>
<dbReference type="Gene3D" id="3.30.420.10">
    <property type="entry name" value="Ribonuclease H-like superfamily/Ribonuclease H"/>
    <property type="match status" value="1"/>
</dbReference>
<evidence type="ECO:0000313" key="2">
    <source>
        <dbReference type="EMBL" id="KDP20045.1"/>
    </source>
</evidence>
<dbReference type="OrthoDB" id="1434060at2759"/>
<evidence type="ECO:0000313" key="3">
    <source>
        <dbReference type="Proteomes" id="UP000027138"/>
    </source>
</evidence>
<feature type="domain" description="RNase H type-1" evidence="1">
    <location>
        <begin position="18"/>
        <end position="129"/>
    </location>
</feature>
<dbReference type="InterPro" id="IPR044730">
    <property type="entry name" value="RNase_H-like_dom_plant"/>
</dbReference>
<name>A0A067JJ83_JATCU</name>
<dbReference type="InterPro" id="IPR012337">
    <property type="entry name" value="RNaseH-like_sf"/>
</dbReference>
<accession>A0A067JJ83</accession>